<feature type="domain" description="Transposase MuDR plant" evidence="2">
    <location>
        <begin position="269"/>
        <end position="326"/>
    </location>
</feature>
<protein>
    <recommendedName>
        <fullName evidence="2">Transposase MuDR plant domain-containing protein</fullName>
    </recommendedName>
</protein>
<proteinExistence type="predicted"/>
<dbReference type="PANTHER" id="PTHR31973:SF187">
    <property type="entry name" value="MUTATOR TRANSPOSASE MUDRA PROTEIN"/>
    <property type="match status" value="1"/>
</dbReference>
<dbReference type="Pfam" id="PF03108">
    <property type="entry name" value="DBD_Tnp_Mut"/>
    <property type="match status" value="1"/>
</dbReference>
<gene>
    <name evidence="3" type="ORF">CTI12_AA176610</name>
</gene>
<sequence>MDDQESSKFKVVLLHDCGKHAVKLPKDISYNNLLAYVKKKVDAAKGKVNADIRLSYKDGTMSLDIVDDDDVHYFIHDVCGNKDQPQKLFHILIRESSKFKVVLLHDCGKHAVKLPKDISYNNLLAYVKKKVDAAKGKVNADIRLSYKDGTMSLDIVDDDDVHYFIHDVCGNKDQPQKLFISLNSEVKSSYASNRSSIDLNIPLLPQQVNLPTPKVEPYSFHNLADSVPIWQKNSFTHMTLPPKAPNSVIKCVDRNIQVKKATTFHKYREFVNKADCMFNIGKKSLIERFEYLVIKSEPTRYSVKCTKQGCPWKIYTRRVNGGDQFYVSTVNDIHTCSRTEFCPNHRNATMKLLSQLLYDKMKDHSRVYTVRDIQTDLRVDWKIDLSYKRVWGGRNLSFELLNAHLKGKYKGTNLLVVGMDGNNQIIPIATGEIVRYLYWKSCKAYSIEVFERTVKQLRAKRPHAVKKLEEVGFDKWSRAFCPANRYNYLTSNSAESINALTRLVRKVPITMLMEYYRRLLQDWYCQRREKYIDAPEFELTDWAAVKVQQRMYKSENWEVRGIALCAMYQVIDHQNSHIVDFLKRECTCRSEGLTNCNQWALPWFTKTNLKGTYHEMVFPLPDQQNWHNPGNLPKLKPPVMVKKQSGRPKNKDRLPSKNEEPKVKQCGRCGRKSHTREACMQPLPKSENGKQPFDSRGVRKRKSDIEREVIIESNPGNETEVINDPNMEVDEEYFENGRIYADWDDLDWFGEPSANLYEGDEVWGGAASSSGINLNSYPESCNPYHLDDF</sequence>
<dbReference type="InterPro" id="IPR004332">
    <property type="entry name" value="Transposase_MuDR"/>
</dbReference>
<feature type="compositionally biased region" description="Basic and acidic residues" evidence="1">
    <location>
        <begin position="649"/>
        <end position="663"/>
    </location>
</feature>
<evidence type="ECO:0000313" key="3">
    <source>
        <dbReference type="EMBL" id="PWA82330.1"/>
    </source>
</evidence>
<dbReference type="PANTHER" id="PTHR31973">
    <property type="entry name" value="POLYPROTEIN, PUTATIVE-RELATED"/>
    <property type="match status" value="1"/>
</dbReference>
<evidence type="ECO:0000256" key="1">
    <source>
        <dbReference type="SAM" id="MobiDB-lite"/>
    </source>
</evidence>
<feature type="compositionally biased region" description="Low complexity" evidence="1">
    <location>
        <begin position="632"/>
        <end position="643"/>
    </location>
</feature>
<evidence type="ECO:0000313" key="4">
    <source>
        <dbReference type="Proteomes" id="UP000245207"/>
    </source>
</evidence>
<reference evidence="3 4" key="1">
    <citation type="journal article" date="2018" name="Mol. Plant">
        <title>The genome of Artemisia annua provides insight into the evolution of Asteraceae family and artemisinin biosynthesis.</title>
        <authorList>
            <person name="Shen Q."/>
            <person name="Zhang L."/>
            <person name="Liao Z."/>
            <person name="Wang S."/>
            <person name="Yan T."/>
            <person name="Shi P."/>
            <person name="Liu M."/>
            <person name="Fu X."/>
            <person name="Pan Q."/>
            <person name="Wang Y."/>
            <person name="Lv Z."/>
            <person name="Lu X."/>
            <person name="Zhang F."/>
            <person name="Jiang W."/>
            <person name="Ma Y."/>
            <person name="Chen M."/>
            <person name="Hao X."/>
            <person name="Li L."/>
            <person name="Tang Y."/>
            <person name="Lv G."/>
            <person name="Zhou Y."/>
            <person name="Sun X."/>
            <person name="Brodelius P.E."/>
            <person name="Rose J.K.C."/>
            <person name="Tang K."/>
        </authorList>
    </citation>
    <scope>NUCLEOTIDE SEQUENCE [LARGE SCALE GENOMIC DNA]</scope>
    <source>
        <strain evidence="4">cv. Huhao1</strain>
        <tissue evidence="3">Leaf</tissue>
    </source>
</reference>
<evidence type="ECO:0000259" key="2">
    <source>
        <dbReference type="Pfam" id="PF03108"/>
    </source>
</evidence>
<dbReference type="Proteomes" id="UP000245207">
    <property type="component" value="Unassembled WGS sequence"/>
</dbReference>
<accession>A0A2U1P9C6</accession>
<keyword evidence="4" id="KW-1185">Reference proteome</keyword>
<dbReference type="EMBL" id="PKPP01001483">
    <property type="protein sequence ID" value="PWA82330.1"/>
    <property type="molecule type" value="Genomic_DNA"/>
</dbReference>
<dbReference type="AlphaFoldDB" id="A0A2U1P9C6"/>
<feature type="region of interest" description="Disordered" evidence="1">
    <location>
        <begin position="624"/>
        <end position="702"/>
    </location>
</feature>
<organism evidence="3 4">
    <name type="scientific">Artemisia annua</name>
    <name type="common">Sweet wormwood</name>
    <dbReference type="NCBI Taxonomy" id="35608"/>
    <lineage>
        <taxon>Eukaryota</taxon>
        <taxon>Viridiplantae</taxon>
        <taxon>Streptophyta</taxon>
        <taxon>Embryophyta</taxon>
        <taxon>Tracheophyta</taxon>
        <taxon>Spermatophyta</taxon>
        <taxon>Magnoliopsida</taxon>
        <taxon>eudicotyledons</taxon>
        <taxon>Gunneridae</taxon>
        <taxon>Pentapetalae</taxon>
        <taxon>asterids</taxon>
        <taxon>campanulids</taxon>
        <taxon>Asterales</taxon>
        <taxon>Asteraceae</taxon>
        <taxon>Asteroideae</taxon>
        <taxon>Anthemideae</taxon>
        <taxon>Artemisiinae</taxon>
        <taxon>Artemisia</taxon>
    </lineage>
</organism>
<name>A0A2U1P9C6_ARTAN</name>
<comment type="caution">
    <text evidence="3">The sequence shown here is derived from an EMBL/GenBank/DDBJ whole genome shotgun (WGS) entry which is preliminary data.</text>
</comment>
<dbReference type="OrthoDB" id="676062at2759"/>